<protein>
    <submittedName>
        <fullName evidence="5">Long-chain fatty acid--CoA ligase</fullName>
    </submittedName>
</protein>
<organism evidence="5 6">
    <name type="scientific">Pelagicoccus enzymogenes</name>
    <dbReference type="NCBI Taxonomy" id="2773457"/>
    <lineage>
        <taxon>Bacteria</taxon>
        <taxon>Pseudomonadati</taxon>
        <taxon>Verrucomicrobiota</taxon>
        <taxon>Opitutia</taxon>
        <taxon>Puniceicoccales</taxon>
        <taxon>Pelagicoccaceae</taxon>
        <taxon>Pelagicoccus</taxon>
    </lineage>
</organism>
<reference evidence="5" key="1">
    <citation type="submission" date="2020-09" db="EMBL/GenBank/DDBJ databases">
        <title>Pelagicoccus enzymogenes sp. nov. with an EPS production, isolated from marine sediment.</title>
        <authorList>
            <person name="Feng X."/>
        </authorList>
    </citation>
    <scope>NUCLEOTIDE SEQUENCE</scope>
    <source>
        <strain evidence="5">NFK12</strain>
    </source>
</reference>
<comment type="caution">
    <text evidence="5">The sequence shown here is derived from an EMBL/GenBank/DDBJ whole genome shotgun (WGS) entry which is preliminary data.</text>
</comment>
<dbReference type="CDD" id="cd05907">
    <property type="entry name" value="VL_LC_FACS_like"/>
    <property type="match status" value="1"/>
</dbReference>
<name>A0A927IH75_9BACT</name>
<dbReference type="SUPFAM" id="SSF56801">
    <property type="entry name" value="Acetyl-CoA synthetase-like"/>
    <property type="match status" value="1"/>
</dbReference>
<keyword evidence="2" id="KW-0276">Fatty acid metabolism</keyword>
<evidence type="ECO:0000256" key="2">
    <source>
        <dbReference type="ARBA" id="ARBA00022832"/>
    </source>
</evidence>
<gene>
    <name evidence="5" type="ORF">IEN85_06540</name>
</gene>
<evidence type="ECO:0000259" key="4">
    <source>
        <dbReference type="Pfam" id="PF00501"/>
    </source>
</evidence>
<dbReference type="PANTHER" id="PTHR43272:SF32">
    <property type="entry name" value="AMP-DEPENDENT SYNTHETASE_LIGASE DOMAIN-CONTAINING PROTEIN"/>
    <property type="match status" value="1"/>
</dbReference>
<dbReference type="Pfam" id="PF23562">
    <property type="entry name" value="AMP-binding_C_3"/>
    <property type="match status" value="1"/>
</dbReference>
<evidence type="ECO:0000256" key="1">
    <source>
        <dbReference type="ARBA" id="ARBA00022598"/>
    </source>
</evidence>
<keyword evidence="3" id="KW-0443">Lipid metabolism</keyword>
<keyword evidence="6" id="KW-1185">Reference proteome</keyword>
<dbReference type="InterPro" id="IPR020845">
    <property type="entry name" value="AMP-binding_CS"/>
</dbReference>
<proteinExistence type="predicted"/>
<dbReference type="PANTHER" id="PTHR43272">
    <property type="entry name" value="LONG-CHAIN-FATTY-ACID--COA LIGASE"/>
    <property type="match status" value="1"/>
</dbReference>
<evidence type="ECO:0000256" key="3">
    <source>
        <dbReference type="ARBA" id="ARBA00023098"/>
    </source>
</evidence>
<sequence length="595" mass="65914">MRNTTDTLPHSVELTLRSNDASRVASERRDGRWESVSSNEFLDEVQNFAAGLLQLGIRKGDTIGIVAASSPRWLVADLASMAAGCATVPIFVNVAEDNLLYEIEDSEMRAIYVDGPEAYARVAPHLENFDLVISANVDSERGERHLGYQDVIDIGKAKADTDPQVLECMLEDLDPNAIATIIYTSGSSGSPKGVELSHTNLLSQIRASGQRFPMDPTEDVALSCLPLAHVFERMVVYFYLCTGVPVCFVDDIQNVGTCLKEVQPTTMTMVPRLLEKLYGKLREGAEAKPFLKRQIARWAIRRAFRLDPSRRYDWRDRLADKLVYSKFRLGLGDRFRRIIAGGAALAPKLHRFYLNIGLPVYQGYGLTEAAPVLATNYPGHNKIGTVGQPFPGVDVRVASNGEILARGENIMLGYHHAQQATRDVIDEKGWLHTGDLGHLDREGFLVIDGRVKELLKTSNGKYVSPVPIELALCESRIVDTAMVIAEGKPFVSALLFIDPNSLGESSEAFVEGEVLERSALSALGIANRLDARISKVNSHLNPWERVRDYRCVLGVPSIEREELTPTMKIRRHVIEGRYQAEINALYSGHENIMGA</sequence>
<keyword evidence="1 5" id="KW-0436">Ligase</keyword>
<evidence type="ECO:0000313" key="6">
    <source>
        <dbReference type="Proteomes" id="UP000622317"/>
    </source>
</evidence>
<dbReference type="RefSeq" id="WP_191616283.1">
    <property type="nucleotide sequence ID" value="NZ_JACYFG010000007.1"/>
</dbReference>
<dbReference type="Proteomes" id="UP000622317">
    <property type="component" value="Unassembled WGS sequence"/>
</dbReference>
<dbReference type="InterPro" id="IPR000873">
    <property type="entry name" value="AMP-dep_synth/lig_dom"/>
</dbReference>
<dbReference type="Gene3D" id="3.40.50.12780">
    <property type="entry name" value="N-terminal domain of ligase-like"/>
    <property type="match status" value="1"/>
</dbReference>
<dbReference type="InterPro" id="IPR042099">
    <property type="entry name" value="ANL_N_sf"/>
</dbReference>
<accession>A0A927IH75</accession>
<evidence type="ECO:0000313" key="5">
    <source>
        <dbReference type="EMBL" id="MBD5779145.1"/>
    </source>
</evidence>
<dbReference type="PROSITE" id="PS00455">
    <property type="entry name" value="AMP_BINDING"/>
    <property type="match status" value="1"/>
</dbReference>
<dbReference type="EMBL" id="JACYFG010000007">
    <property type="protein sequence ID" value="MBD5779145.1"/>
    <property type="molecule type" value="Genomic_DNA"/>
</dbReference>
<dbReference type="GO" id="GO:0016020">
    <property type="term" value="C:membrane"/>
    <property type="evidence" value="ECO:0007669"/>
    <property type="project" value="TreeGrafter"/>
</dbReference>
<dbReference type="Pfam" id="PF00501">
    <property type="entry name" value="AMP-binding"/>
    <property type="match status" value="1"/>
</dbReference>
<feature type="domain" description="AMP-dependent synthetase/ligase" evidence="4">
    <location>
        <begin position="28"/>
        <end position="415"/>
    </location>
</feature>
<dbReference type="AlphaFoldDB" id="A0A927IH75"/>
<dbReference type="GO" id="GO:0004467">
    <property type="term" value="F:long-chain fatty acid-CoA ligase activity"/>
    <property type="evidence" value="ECO:0007669"/>
    <property type="project" value="TreeGrafter"/>
</dbReference>